<dbReference type="PANTHER" id="PTHR43022">
    <property type="entry name" value="PROTEIN SMF"/>
    <property type="match status" value="1"/>
</dbReference>
<dbReference type="AlphaFoldDB" id="A0A9W6UL30"/>
<protein>
    <recommendedName>
        <fullName evidence="2">Smf/DprA SLOG domain-containing protein</fullName>
    </recommendedName>
</protein>
<organism evidence="3 4">
    <name type="scientific">Kitasatospora phosalacinea</name>
    <dbReference type="NCBI Taxonomy" id="2065"/>
    <lineage>
        <taxon>Bacteria</taxon>
        <taxon>Bacillati</taxon>
        <taxon>Actinomycetota</taxon>
        <taxon>Actinomycetes</taxon>
        <taxon>Kitasatosporales</taxon>
        <taxon>Streptomycetaceae</taxon>
        <taxon>Kitasatospora</taxon>
    </lineage>
</organism>
<feature type="domain" description="Smf/DprA SLOG" evidence="2">
    <location>
        <begin position="133"/>
        <end position="301"/>
    </location>
</feature>
<evidence type="ECO:0000313" key="4">
    <source>
        <dbReference type="Proteomes" id="UP001165143"/>
    </source>
</evidence>
<evidence type="ECO:0000259" key="2">
    <source>
        <dbReference type="Pfam" id="PF02481"/>
    </source>
</evidence>
<dbReference type="EMBL" id="BSRX01000009">
    <property type="protein sequence ID" value="GLW54011.1"/>
    <property type="molecule type" value="Genomic_DNA"/>
</dbReference>
<comment type="similarity">
    <text evidence="1">Belongs to the DprA/Smf family.</text>
</comment>
<dbReference type="Gene3D" id="3.40.50.450">
    <property type="match status" value="1"/>
</dbReference>
<dbReference type="RefSeq" id="WP_051776738.1">
    <property type="nucleotide sequence ID" value="NZ_BSRX01000009.1"/>
</dbReference>
<accession>A0A9W6UL30</accession>
<evidence type="ECO:0000256" key="1">
    <source>
        <dbReference type="ARBA" id="ARBA00006525"/>
    </source>
</evidence>
<name>A0A9W6UL30_9ACTN</name>
<dbReference type="GO" id="GO:0009294">
    <property type="term" value="P:DNA-mediated transformation"/>
    <property type="evidence" value="ECO:0007669"/>
    <property type="project" value="InterPro"/>
</dbReference>
<dbReference type="SUPFAM" id="SSF102405">
    <property type="entry name" value="MCP/YpsA-like"/>
    <property type="match status" value="1"/>
</dbReference>
<reference evidence="3" key="1">
    <citation type="submission" date="2023-02" db="EMBL/GenBank/DDBJ databases">
        <title>Kitasatospora phosalacinea NBRC 14362.</title>
        <authorList>
            <person name="Ichikawa N."/>
            <person name="Sato H."/>
            <person name="Tonouchi N."/>
        </authorList>
    </citation>
    <scope>NUCLEOTIDE SEQUENCE</scope>
    <source>
        <strain evidence="3">NBRC 14362</strain>
    </source>
</reference>
<dbReference type="InterPro" id="IPR003488">
    <property type="entry name" value="DprA"/>
</dbReference>
<sequence>MEQAAAGEQPISGEASEQEALPGLLLPAVPPRPSMLEAPVATQVPFEVALLALGSVRGMGTKALRSIVRDFGERLGVLFELEPEVLRDALARSRVPTNAAQEVANSGARLVEDAAAAADRLAIRGVRVVGPAHVPKRLASLPDGPLWLFVEGDPDALAAGPHVAVVGTRKASAEGVRATEAAVRTMAAYPMTLVSGLANGIDAAAHDAALRDGVRNVAFLGHGTDLVFPAETAHLRAMIVHSGGCVASEYLPGERYRKAQFVQRNRLQAGLADLVVAAEGEYTGGTAHTVRFATSYKRPLIGFTWPGAGDLTRAVAEQPTGQLLDIFDPAGRRAFDARCRALANAYGHSAFGLQLVERQLQREAQLRQLTPEDFKRLRARIDQLEQRGATWPSEQ</sequence>
<proteinExistence type="inferred from homology"/>
<comment type="caution">
    <text evidence="3">The sequence shown here is derived from an EMBL/GenBank/DDBJ whole genome shotgun (WGS) entry which is preliminary data.</text>
</comment>
<evidence type="ECO:0000313" key="3">
    <source>
        <dbReference type="EMBL" id="GLW54011.1"/>
    </source>
</evidence>
<dbReference type="InterPro" id="IPR057666">
    <property type="entry name" value="DrpA_SLOG"/>
</dbReference>
<gene>
    <name evidence="3" type="ORF">Kpho01_20220</name>
</gene>
<dbReference type="Pfam" id="PF02481">
    <property type="entry name" value="DNA_processg_A"/>
    <property type="match status" value="1"/>
</dbReference>
<dbReference type="OrthoDB" id="9785707at2"/>
<dbReference type="PANTHER" id="PTHR43022:SF1">
    <property type="entry name" value="PROTEIN SMF"/>
    <property type="match status" value="1"/>
</dbReference>
<dbReference type="Proteomes" id="UP001165143">
    <property type="component" value="Unassembled WGS sequence"/>
</dbReference>